<keyword evidence="3" id="KW-0969">Cilium</keyword>
<accession>K3W7P2</accession>
<evidence type="ECO:0000256" key="1">
    <source>
        <dbReference type="ARBA" id="ARBA00004138"/>
    </source>
</evidence>
<evidence type="ECO:0000313" key="9">
    <source>
        <dbReference type="EnsemblProtists" id="PYU1_T000983"/>
    </source>
</evidence>
<evidence type="ECO:0000256" key="2">
    <source>
        <dbReference type="ARBA" id="ARBA00023054"/>
    </source>
</evidence>
<dbReference type="VEuPathDB" id="FungiDB:PYU1_G000983"/>
<feature type="domain" description="Trichohyalin-plectin-homology" evidence="8">
    <location>
        <begin position="122"/>
        <end position="439"/>
    </location>
</feature>
<protein>
    <recommendedName>
        <fullName evidence="6">Cilia- and flagella-associated protein 53</fullName>
    </recommendedName>
</protein>
<evidence type="ECO:0000256" key="6">
    <source>
        <dbReference type="ARBA" id="ARBA00033773"/>
    </source>
</evidence>
<keyword evidence="4" id="KW-0966">Cell projection</keyword>
<organism evidence="9 10">
    <name type="scientific">Globisporangium ultimum (strain ATCC 200006 / CBS 805.95 / DAOM BR144)</name>
    <name type="common">Pythium ultimum</name>
    <dbReference type="NCBI Taxonomy" id="431595"/>
    <lineage>
        <taxon>Eukaryota</taxon>
        <taxon>Sar</taxon>
        <taxon>Stramenopiles</taxon>
        <taxon>Oomycota</taxon>
        <taxon>Peronosporomycetes</taxon>
        <taxon>Pythiales</taxon>
        <taxon>Pythiaceae</taxon>
        <taxon>Globisporangium</taxon>
    </lineage>
</organism>
<dbReference type="AlphaFoldDB" id="K3W7P2"/>
<reference evidence="10" key="2">
    <citation type="submission" date="2010-04" db="EMBL/GenBank/DDBJ databases">
        <authorList>
            <person name="Buell R."/>
            <person name="Hamilton J."/>
            <person name="Hostetler J."/>
        </authorList>
    </citation>
    <scope>NUCLEOTIDE SEQUENCE [LARGE SCALE GENOMIC DNA]</scope>
    <source>
        <strain evidence="10">DAOM:BR144</strain>
    </source>
</reference>
<comment type="similarity">
    <text evidence="5">Belongs to the CFAP53 family.</text>
</comment>
<evidence type="ECO:0000259" key="8">
    <source>
        <dbReference type="Pfam" id="PF13868"/>
    </source>
</evidence>
<reference evidence="10" key="1">
    <citation type="journal article" date="2010" name="Genome Biol.">
        <title>Genome sequence of the necrotrophic plant pathogen Pythium ultimum reveals original pathogenicity mechanisms and effector repertoire.</title>
        <authorList>
            <person name="Levesque C.A."/>
            <person name="Brouwer H."/>
            <person name="Cano L."/>
            <person name="Hamilton J.P."/>
            <person name="Holt C."/>
            <person name="Huitema E."/>
            <person name="Raffaele S."/>
            <person name="Robideau G.P."/>
            <person name="Thines M."/>
            <person name="Win J."/>
            <person name="Zerillo M.M."/>
            <person name="Beakes G.W."/>
            <person name="Boore J.L."/>
            <person name="Busam D."/>
            <person name="Dumas B."/>
            <person name="Ferriera S."/>
            <person name="Fuerstenberg S.I."/>
            <person name="Gachon C.M."/>
            <person name="Gaulin E."/>
            <person name="Govers F."/>
            <person name="Grenville-Briggs L."/>
            <person name="Horner N."/>
            <person name="Hostetler J."/>
            <person name="Jiang R.H."/>
            <person name="Johnson J."/>
            <person name="Krajaejun T."/>
            <person name="Lin H."/>
            <person name="Meijer H.J."/>
            <person name="Moore B."/>
            <person name="Morris P."/>
            <person name="Phuntmart V."/>
            <person name="Puiu D."/>
            <person name="Shetty J."/>
            <person name="Stajich J.E."/>
            <person name="Tripathy S."/>
            <person name="Wawra S."/>
            <person name="van West P."/>
            <person name="Whitty B.R."/>
            <person name="Coutinho P.M."/>
            <person name="Henrissat B."/>
            <person name="Martin F."/>
            <person name="Thomas P.D."/>
            <person name="Tyler B.M."/>
            <person name="De Vries R.P."/>
            <person name="Kamoun S."/>
            <person name="Yandell M."/>
            <person name="Tisserat N."/>
            <person name="Buell C.R."/>
        </authorList>
    </citation>
    <scope>NUCLEOTIDE SEQUENCE</scope>
    <source>
        <strain evidence="10">DAOM:BR144</strain>
    </source>
</reference>
<dbReference type="InParanoid" id="K3W7P2"/>
<dbReference type="InterPro" id="IPR043596">
    <property type="entry name" value="CFAP53/TCHP"/>
</dbReference>
<dbReference type="OMA" id="IQAQHND"/>
<evidence type="ECO:0000313" key="10">
    <source>
        <dbReference type="Proteomes" id="UP000019132"/>
    </source>
</evidence>
<proteinExistence type="inferred from homology"/>
<evidence type="ECO:0000256" key="4">
    <source>
        <dbReference type="ARBA" id="ARBA00023273"/>
    </source>
</evidence>
<dbReference type="PANTHER" id="PTHR31183">
    <property type="entry name" value="TRICHOPLEIN KERATIN FILAMENT-BINDING PROTEIN FAMILY MEMBER"/>
    <property type="match status" value="1"/>
</dbReference>
<sequence length="459" mass="55459">SAAGQGGRGVGESLILKRRQRETHLASYVDCVKGLTKANSRAEWEHSLHTRTEGTQVQRTLHHLKNQHESQLHSRRLRLAELYNSEMEAWKEECLANVETPEDRKQKESCDDCRVEDSRKVQTYVLQDRDKQLDERKRLQEGERAFEARMVQLWEEDRLKKEERDRMDREMVIKRNEEVKAILDLQVDLCRKSKSEEEAHKKAEDRALLDEWHRLRQVEEELELQNKQNEINRAIDVKTFNQERVEASRYAAERERQYDMRLLELALAQESDAQRREREQQEKFKQEQLEYQRILRKQMDAEAEDMTYLDRIRKDMEDQVWAKRDAQHNAEEAARQELLRQVLISRTNQTELKQKNQMQKKHEDAAYMEQIKRETEEALQKELREQEERRAELKRNQSDLVKQLEERRIADEQKRQAEYLEFKRMQLAEKQHKERVQQFATNAPPMTYRRKTAQWYFDA</sequence>
<name>K3W7P2_GLOUD</name>
<dbReference type="Proteomes" id="UP000019132">
    <property type="component" value="Unassembled WGS sequence"/>
</dbReference>
<dbReference type="Pfam" id="PF13868">
    <property type="entry name" value="TPH"/>
    <property type="match status" value="1"/>
</dbReference>
<evidence type="ECO:0000256" key="3">
    <source>
        <dbReference type="ARBA" id="ARBA00023069"/>
    </source>
</evidence>
<dbReference type="EMBL" id="GL376620">
    <property type="status" value="NOT_ANNOTATED_CDS"/>
    <property type="molecule type" value="Genomic_DNA"/>
</dbReference>
<dbReference type="EnsemblProtists" id="PYU1_T000983">
    <property type="protein sequence ID" value="PYU1_T000983"/>
    <property type="gene ID" value="PYU1_G000983"/>
</dbReference>
<evidence type="ECO:0000256" key="7">
    <source>
        <dbReference type="SAM" id="Coils"/>
    </source>
</evidence>
<dbReference type="HOGENOM" id="CLU_052921_0_0_1"/>
<keyword evidence="2 7" id="KW-0175">Coiled coil</keyword>
<evidence type="ECO:0000256" key="5">
    <source>
        <dbReference type="ARBA" id="ARBA00033747"/>
    </source>
</evidence>
<keyword evidence="10" id="KW-1185">Reference proteome</keyword>
<dbReference type="InterPro" id="IPR043597">
    <property type="entry name" value="TPH_dom"/>
</dbReference>
<dbReference type="GO" id="GO:0005929">
    <property type="term" value="C:cilium"/>
    <property type="evidence" value="ECO:0007669"/>
    <property type="project" value="UniProtKB-SubCell"/>
</dbReference>
<feature type="coiled-coil region" evidence="7">
    <location>
        <begin position="368"/>
        <end position="403"/>
    </location>
</feature>
<dbReference type="PANTHER" id="PTHR31183:SF1">
    <property type="entry name" value="CILIA- AND FLAGELLA-ASSOCIATED PROTEIN 53"/>
    <property type="match status" value="1"/>
</dbReference>
<reference evidence="9" key="3">
    <citation type="submission" date="2015-02" db="UniProtKB">
        <authorList>
            <consortium name="EnsemblProtists"/>
        </authorList>
    </citation>
    <scope>IDENTIFICATION</scope>
    <source>
        <strain evidence="9">DAOM BR144</strain>
    </source>
</reference>
<dbReference type="STRING" id="431595.K3W7P2"/>
<dbReference type="eggNOG" id="ENOG502QRDR">
    <property type="taxonomic scope" value="Eukaryota"/>
</dbReference>
<comment type="subcellular location">
    <subcellularLocation>
        <location evidence="1">Cell projection</location>
        <location evidence="1">Cilium</location>
    </subcellularLocation>
</comment>